<gene>
    <name evidence="1" type="ORF">SJ059_25290</name>
</gene>
<organism evidence="1 2">
    <name type="scientific">Klebsiella aerogenes</name>
    <name type="common">Enterobacter aerogenes</name>
    <dbReference type="NCBI Taxonomy" id="548"/>
    <lineage>
        <taxon>Bacteria</taxon>
        <taxon>Pseudomonadati</taxon>
        <taxon>Pseudomonadota</taxon>
        <taxon>Gammaproteobacteria</taxon>
        <taxon>Enterobacterales</taxon>
        <taxon>Enterobacteriaceae</taxon>
        <taxon>Klebsiella/Raoultella group</taxon>
        <taxon>Klebsiella</taxon>
    </lineage>
</organism>
<name>A0AAW9EC31_KLEAE</name>
<dbReference type="AlphaFoldDB" id="A0AAW9EC31"/>
<protein>
    <recommendedName>
        <fullName evidence="3">3-isopropylmalate dehydratase</fullName>
    </recommendedName>
</protein>
<accession>A0AAW9EC31</accession>
<evidence type="ECO:0000313" key="2">
    <source>
        <dbReference type="Proteomes" id="UP001279012"/>
    </source>
</evidence>
<dbReference type="Proteomes" id="UP001279012">
    <property type="component" value="Unassembled WGS sequence"/>
</dbReference>
<feature type="non-terminal residue" evidence="1">
    <location>
        <position position="39"/>
    </location>
</feature>
<dbReference type="InterPro" id="IPR036008">
    <property type="entry name" value="Aconitase_4Fe-4S_dom"/>
</dbReference>
<sequence length="39" mass="4569">MAKTLYEKLFDAHVVYEAPNETPLLYIDRHLVHEVTSPQ</sequence>
<dbReference type="SUPFAM" id="SSF53732">
    <property type="entry name" value="Aconitase iron-sulfur domain"/>
    <property type="match status" value="1"/>
</dbReference>
<proteinExistence type="predicted"/>
<reference evidence="1" key="1">
    <citation type="submission" date="2023-11" db="EMBL/GenBank/DDBJ databases">
        <title>Detection of rare carbapenemases in Enterobacterales - comparison of two colorimetric and two CIM-based carbapenemase assays.</title>
        <authorList>
            <person name="Schaffarczyk L."/>
            <person name="Noster J."/>
            <person name="Stelzer Y."/>
            <person name="Sattler J."/>
            <person name="Gatermann S."/>
            <person name="Hamprecht A."/>
        </authorList>
    </citation>
    <scope>NUCLEOTIDE SEQUENCE</scope>
    <source>
        <strain evidence="1">CIM-Cont-037</strain>
    </source>
</reference>
<dbReference type="EMBL" id="JAWZZT010000153">
    <property type="protein sequence ID" value="MDX7017753.1"/>
    <property type="molecule type" value="Genomic_DNA"/>
</dbReference>
<evidence type="ECO:0000313" key="1">
    <source>
        <dbReference type="EMBL" id="MDX7017753.1"/>
    </source>
</evidence>
<comment type="caution">
    <text evidence="1">The sequence shown here is derived from an EMBL/GenBank/DDBJ whole genome shotgun (WGS) entry which is preliminary data.</text>
</comment>
<evidence type="ECO:0008006" key="3">
    <source>
        <dbReference type="Google" id="ProtNLM"/>
    </source>
</evidence>